<sequence length="138" mass="15036">MSSTGVAVGQPPPSSETPGSRGAQRQRHRSSGVLHLLGQQVAQLGLSEAQKRVVDLEKSLQFLQQQHSETLVKLHEEIEHLKRENKAASQNKARLNSKKQDSKPDGPQKTDLEEKTPAAPQLHGSKLDKAAGAQRPSK</sequence>
<evidence type="ECO:0000313" key="4">
    <source>
        <dbReference type="EMBL" id="KAF6311904.1"/>
    </source>
</evidence>
<accession>A0A7J7UGH3</accession>
<feature type="compositionally biased region" description="Basic and acidic residues" evidence="2">
    <location>
        <begin position="98"/>
        <end position="116"/>
    </location>
</feature>
<organism evidence="4 5">
    <name type="scientific">Pipistrellus kuhlii</name>
    <name type="common">Kuhl's pipistrelle</name>
    <dbReference type="NCBI Taxonomy" id="59472"/>
    <lineage>
        <taxon>Eukaryota</taxon>
        <taxon>Metazoa</taxon>
        <taxon>Chordata</taxon>
        <taxon>Craniata</taxon>
        <taxon>Vertebrata</taxon>
        <taxon>Euteleostomi</taxon>
        <taxon>Mammalia</taxon>
        <taxon>Eutheria</taxon>
        <taxon>Laurasiatheria</taxon>
        <taxon>Chiroptera</taxon>
        <taxon>Yangochiroptera</taxon>
        <taxon>Vespertilionidae</taxon>
        <taxon>Pipistrellus</taxon>
    </lineage>
</organism>
<keyword evidence="1" id="KW-0175">Coiled coil</keyword>
<keyword evidence="5" id="KW-1185">Reference proteome</keyword>
<evidence type="ECO:0000259" key="3">
    <source>
        <dbReference type="Pfam" id="PF14916"/>
    </source>
</evidence>
<dbReference type="PANTHER" id="PTHR14882">
    <property type="entry name" value="COILED-COIL DOMAIN-CONTAINING 74A"/>
    <property type="match status" value="1"/>
</dbReference>
<dbReference type="InterPro" id="IPR039496">
    <property type="entry name" value="CCDC92/74_N"/>
</dbReference>
<dbReference type="PANTHER" id="PTHR14882:SF5">
    <property type="entry name" value="COILED-COIL DOMAIN CONTAINING 74A"/>
    <property type="match status" value="1"/>
</dbReference>
<gene>
    <name evidence="4" type="ORF">mPipKuh1_009096</name>
</gene>
<dbReference type="EMBL" id="JACAGB010000020">
    <property type="protein sequence ID" value="KAF6311904.1"/>
    <property type="molecule type" value="Genomic_DNA"/>
</dbReference>
<feature type="region of interest" description="Disordered" evidence="2">
    <location>
        <begin position="1"/>
        <end position="33"/>
    </location>
</feature>
<name>A0A7J7UGH3_PIPKU</name>
<dbReference type="Pfam" id="PF14916">
    <property type="entry name" value="CCDC92"/>
    <property type="match status" value="1"/>
</dbReference>
<dbReference type="AlphaFoldDB" id="A0A7J7UGH3"/>
<dbReference type="InterPro" id="IPR040370">
    <property type="entry name" value="CCDC74A/CCDC74B/CCDC92"/>
</dbReference>
<proteinExistence type="predicted"/>
<comment type="caution">
    <text evidence="4">The sequence shown here is derived from an EMBL/GenBank/DDBJ whole genome shotgun (WGS) entry which is preliminary data.</text>
</comment>
<reference evidence="4 5" key="1">
    <citation type="journal article" date="2020" name="Nature">
        <title>Six reference-quality genomes reveal evolution of bat adaptations.</title>
        <authorList>
            <person name="Jebb D."/>
            <person name="Huang Z."/>
            <person name="Pippel M."/>
            <person name="Hughes G.M."/>
            <person name="Lavrichenko K."/>
            <person name="Devanna P."/>
            <person name="Winkler S."/>
            <person name="Jermiin L.S."/>
            <person name="Skirmuntt E.C."/>
            <person name="Katzourakis A."/>
            <person name="Burkitt-Gray L."/>
            <person name="Ray D.A."/>
            <person name="Sullivan K.A.M."/>
            <person name="Roscito J.G."/>
            <person name="Kirilenko B.M."/>
            <person name="Davalos L.M."/>
            <person name="Corthals A.P."/>
            <person name="Power M.L."/>
            <person name="Jones G."/>
            <person name="Ransome R.D."/>
            <person name="Dechmann D.K.N."/>
            <person name="Locatelli A.G."/>
            <person name="Puechmaille S.J."/>
            <person name="Fedrigo O."/>
            <person name="Jarvis E.D."/>
            <person name="Hiller M."/>
            <person name="Vernes S.C."/>
            <person name="Myers E.W."/>
            <person name="Teeling E.C."/>
        </authorList>
    </citation>
    <scope>NUCLEOTIDE SEQUENCE [LARGE SCALE GENOMIC DNA]</scope>
    <source>
        <strain evidence="4">MPipKuh1</strain>
        <tissue evidence="4">Flight muscle</tissue>
    </source>
</reference>
<dbReference type="Proteomes" id="UP000558488">
    <property type="component" value="Unassembled WGS sequence"/>
</dbReference>
<protein>
    <recommendedName>
        <fullName evidence="3">CCDC92/74 N-terminal domain-containing protein</fullName>
    </recommendedName>
</protein>
<feature type="domain" description="CCDC92/74 N-terminal" evidence="3">
    <location>
        <begin position="50"/>
        <end position="87"/>
    </location>
</feature>
<feature type="region of interest" description="Disordered" evidence="2">
    <location>
        <begin position="82"/>
        <end position="138"/>
    </location>
</feature>
<evidence type="ECO:0000256" key="1">
    <source>
        <dbReference type="ARBA" id="ARBA00023054"/>
    </source>
</evidence>
<evidence type="ECO:0000256" key="2">
    <source>
        <dbReference type="SAM" id="MobiDB-lite"/>
    </source>
</evidence>
<evidence type="ECO:0000313" key="5">
    <source>
        <dbReference type="Proteomes" id="UP000558488"/>
    </source>
</evidence>